<keyword evidence="1" id="KW-0472">Membrane</keyword>
<keyword evidence="1" id="KW-0812">Transmembrane</keyword>
<accession>A0ABX0GZN8</accession>
<proteinExistence type="predicted"/>
<dbReference type="Pfam" id="PF12679">
    <property type="entry name" value="ABC2_membrane_2"/>
    <property type="match status" value="1"/>
</dbReference>
<evidence type="ECO:0000313" key="3">
    <source>
        <dbReference type="Proteomes" id="UP000800981"/>
    </source>
</evidence>
<comment type="caution">
    <text evidence="2">The sequence shown here is derived from an EMBL/GenBank/DDBJ whole genome shotgun (WGS) entry which is preliminary data.</text>
</comment>
<name>A0ABX0GZN8_9ACTN</name>
<feature type="transmembrane region" description="Helical" evidence="1">
    <location>
        <begin position="94"/>
        <end position="119"/>
    </location>
</feature>
<feature type="transmembrane region" description="Helical" evidence="1">
    <location>
        <begin position="211"/>
        <end position="232"/>
    </location>
</feature>
<gene>
    <name evidence="2" type="ORF">G9H71_12870</name>
</gene>
<feature type="transmembrane region" description="Helical" evidence="1">
    <location>
        <begin position="18"/>
        <end position="38"/>
    </location>
</feature>
<evidence type="ECO:0000256" key="1">
    <source>
        <dbReference type="SAM" id="Phobius"/>
    </source>
</evidence>
<sequence length="243" mass="24996">MTMFGLALRALLFRGRTLAIAFLPLAIGIVAVIIRLAADPVDFDSAYATLGGNLLIGVVLSLVSLVIGVNAFDDEREGGTLPLLMSTSTPRWRIVGAKLAAAWITTVLVSLPAVVGIGVLGTGEELDTGKVWSSLLAATLLTAAAYTALFVLLSLVSGRGLFIGLAYVVIWEISLAGPVTALRNLSVAAYGRRVLGAPWAEDLVPFNIADVGVVVGGVVLAVAAAALGLLAVRRLPRIDAAAG</sequence>
<dbReference type="EMBL" id="JAANNP010000009">
    <property type="protein sequence ID" value="NHC14673.1"/>
    <property type="molecule type" value="Genomic_DNA"/>
</dbReference>
<keyword evidence="3" id="KW-1185">Reference proteome</keyword>
<organism evidence="2 3">
    <name type="scientific">Motilibacter deserti</name>
    <dbReference type="NCBI Taxonomy" id="2714956"/>
    <lineage>
        <taxon>Bacteria</taxon>
        <taxon>Bacillati</taxon>
        <taxon>Actinomycetota</taxon>
        <taxon>Actinomycetes</taxon>
        <taxon>Motilibacterales</taxon>
        <taxon>Motilibacteraceae</taxon>
        <taxon>Motilibacter</taxon>
    </lineage>
</organism>
<dbReference type="Proteomes" id="UP000800981">
    <property type="component" value="Unassembled WGS sequence"/>
</dbReference>
<feature type="transmembrane region" description="Helical" evidence="1">
    <location>
        <begin position="50"/>
        <end position="73"/>
    </location>
</feature>
<keyword evidence="1" id="KW-1133">Transmembrane helix</keyword>
<feature type="transmembrane region" description="Helical" evidence="1">
    <location>
        <begin position="131"/>
        <end position="153"/>
    </location>
</feature>
<dbReference type="RefSeq" id="WP_166282433.1">
    <property type="nucleotide sequence ID" value="NZ_JAANNP010000009.1"/>
</dbReference>
<feature type="transmembrane region" description="Helical" evidence="1">
    <location>
        <begin position="160"/>
        <end position="182"/>
    </location>
</feature>
<protein>
    <submittedName>
        <fullName evidence="2">ABC transporter permease subunit</fullName>
    </submittedName>
</protein>
<reference evidence="2 3" key="1">
    <citation type="submission" date="2020-03" db="EMBL/GenBank/DDBJ databases">
        <title>Two novel Motilibacter sp.</title>
        <authorList>
            <person name="Liu S."/>
        </authorList>
    </citation>
    <scope>NUCLEOTIDE SEQUENCE [LARGE SCALE GENOMIC DNA]</scope>
    <source>
        <strain evidence="2 3">E257</strain>
    </source>
</reference>
<evidence type="ECO:0000313" key="2">
    <source>
        <dbReference type="EMBL" id="NHC14673.1"/>
    </source>
</evidence>